<dbReference type="GO" id="GO:0006355">
    <property type="term" value="P:regulation of DNA-templated transcription"/>
    <property type="evidence" value="ECO:0007669"/>
    <property type="project" value="InterPro"/>
</dbReference>
<dbReference type="SUPFAM" id="SSF47598">
    <property type="entry name" value="Ribbon-helix-helix"/>
    <property type="match status" value="1"/>
</dbReference>
<protein>
    <recommendedName>
        <fullName evidence="2">Toxin-antitoxin system HicB family antitoxin</fullName>
    </recommendedName>
</protein>
<evidence type="ECO:0000313" key="1">
    <source>
        <dbReference type="EMBL" id="VAW62678.1"/>
    </source>
</evidence>
<sequence length="74" mass="8262">MATLTVRMPDDKHSRLKALASHRHLSVNKLIEELSTQALAEFDSETRFRALAATGNVERGLELLDKLDANFLKG</sequence>
<organism evidence="1">
    <name type="scientific">hydrothermal vent metagenome</name>
    <dbReference type="NCBI Taxonomy" id="652676"/>
    <lineage>
        <taxon>unclassified sequences</taxon>
        <taxon>metagenomes</taxon>
        <taxon>ecological metagenomes</taxon>
    </lineage>
</organism>
<reference evidence="1" key="1">
    <citation type="submission" date="2018-06" db="EMBL/GenBank/DDBJ databases">
        <authorList>
            <person name="Zhirakovskaya E."/>
        </authorList>
    </citation>
    <scope>NUCLEOTIDE SEQUENCE</scope>
</reference>
<dbReference type="Pfam" id="PF05534">
    <property type="entry name" value="HicB"/>
    <property type="match status" value="1"/>
</dbReference>
<dbReference type="EMBL" id="UOFI01000025">
    <property type="protein sequence ID" value="VAW62678.1"/>
    <property type="molecule type" value="Genomic_DNA"/>
</dbReference>
<dbReference type="InterPro" id="IPR010985">
    <property type="entry name" value="Ribbon_hlx_hlx"/>
</dbReference>
<name>A0A3B0X318_9ZZZZ</name>
<evidence type="ECO:0008006" key="2">
    <source>
        <dbReference type="Google" id="ProtNLM"/>
    </source>
</evidence>
<accession>A0A3B0X318</accession>
<dbReference type="AlphaFoldDB" id="A0A3B0X318"/>
<dbReference type="InterPro" id="IPR008651">
    <property type="entry name" value="Uncharacterised_HicB"/>
</dbReference>
<gene>
    <name evidence="1" type="ORF">MNBD_GAMMA09-2886</name>
</gene>
<proteinExistence type="predicted"/>